<evidence type="ECO:0000256" key="7">
    <source>
        <dbReference type="ARBA" id="ARBA00022840"/>
    </source>
</evidence>
<keyword evidence="9 11" id="KW-0472">Membrane</keyword>
<evidence type="ECO:0000256" key="2">
    <source>
        <dbReference type="ARBA" id="ARBA00009726"/>
    </source>
</evidence>
<keyword evidence="5 11" id="KW-0812">Transmembrane</keyword>
<dbReference type="CDD" id="cd18580">
    <property type="entry name" value="ABC_6TM_ABCC_D2"/>
    <property type="match status" value="1"/>
</dbReference>
<feature type="transmembrane region" description="Helical" evidence="11">
    <location>
        <begin position="998"/>
        <end position="1019"/>
    </location>
</feature>
<dbReference type="InterPro" id="IPR044746">
    <property type="entry name" value="ABCC_6TM_D1"/>
</dbReference>
<dbReference type="PROSITE" id="PS50929">
    <property type="entry name" value="ABC_TM1F"/>
    <property type="match status" value="2"/>
</dbReference>
<keyword evidence="3" id="KW-0813">Transport</keyword>
<dbReference type="InterPro" id="IPR011527">
    <property type="entry name" value="ABC1_TM_dom"/>
</dbReference>
<keyword evidence="15" id="KW-1185">Reference proteome</keyword>
<sequence>MAQSAHISCSRLDDSFGPHAGQCRGGFDFTLLFEETILTIVPVSLLLVALLPRVWYLSRRAKKVATDFSNNVLAYISTTTVVVKFIVLVLEAIDKRRLLRPEYRTYPPEATSSIYNRSFFWWLNPLFRQGFSHELDVEDLFVLDKHLQASYQYKRFQAVWNSAVQKSPYSLLWTSFGVLKRTVLQTIPPRACLTALSFCQPFLINHAITLSQEEINSETTQRGYGLIGAYFLVYVGIAVSMGSYQHRTYRTIAMVRAGLVSMIYRKTGSLSLKDVDPATSMTLMSADMERIVQVSLLGSIFAMNFIMSRQAMWLEAIEKRISATSAMLASMKGVKMCGLKDTLLVSLQKLRVDELRISKKFRKLIIWNMVFAYVTQVFAPVLTFTVFSVRARDSGDSTLDTARVFTALSLFALLSEPLASLVMALAAFIGAAGSFVRIQQFLDSEKRADTKQRDEVSEKPRLDSSSPEAITVEGGDFGWDTAKEPLLKRIDLSIPWQKLTMVVGPVGCGKSTLLQALLGEVPMLAGSVRLGSTSIAYCAQDPWHMNGTVRQAIVGCEEYDEKWYARVVHACSLRRDFRELPMGDSSRIGSGGIALSGGQSQRIALARAVYARRKIVILDDVLSGLDNSTEDHVFHSLLGQEGILREMQSTVLIVSSSAKRLSYADHIVCLGPNGSIDAQGTFASLNDAGGYVSSFNLPPAEWTYTPENDDQMLQVVFDKEKEGVATTQPRDMDSGASLTSSETACAGDGEDGTSRRTGDVQIYLYYVKSVGWWASLIFVAAIIGFVFCISFPTIWVQWWAAYNDSDPNGRLGYWLGIYAMLGGIGIVCLFISCWQMIITMVPLSGEKFHFALLKTVLSAPMSFFVNTDSGVTLNRFSQDLQLIDMELPTAALNTFATFILCLAQMALIGYGSVYAAISFPIVLISLYLIQKVYLRTSRQLRLMDLETKAPLYSLFEESLNGLATIRAFNWQEALNNRNHELLDRSQRPFYLLFAVQRWLTLVLDLVVAAIAVLLMVLVVQLRGTMAAGGVGLALLNVIQFSQNIKLLVTFWTTLETHIGSVSRIRSFTETTVSEDQPEEKDTPPPGWPSTGAMEFDNLSAAYTRDDRVLKNVSIAIKAGEKIGVCGRTGSGKTSLIMSLFRLVDLQGGTIRVDGVDISTLPRQEVRSRIVAVPQHPFLLKGSVRLNANPTGGASDQEIIGALKSVQVMEAVEKHGGLDADIDSLNLSAGQKQLFCFARAMLRPGNILILDEATSSIDAKTEETMQRLIRKKFANHTIIAVAHRIETIMDFDKVAVLDAGRLVEFDNPYSLLDVPGSAFGRLYNAAVSEVEEGLDEKCSNVS</sequence>
<evidence type="ECO:0000256" key="4">
    <source>
        <dbReference type="ARBA" id="ARBA00022475"/>
    </source>
</evidence>
<dbReference type="SMART" id="SM00382">
    <property type="entry name" value="AAA"/>
    <property type="match status" value="2"/>
</dbReference>
<feature type="transmembrane region" description="Helical" evidence="11">
    <location>
        <begin position="31"/>
        <end position="52"/>
    </location>
</feature>
<evidence type="ECO:0000256" key="1">
    <source>
        <dbReference type="ARBA" id="ARBA00004651"/>
    </source>
</evidence>
<evidence type="ECO:0000259" key="12">
    <source>
        <dbReference type="PROSITE" id="PS50893"/>
    </source>
</evidence>
<evidence type="ECO:0000256" key="8">
    <source>
        <dbReference type="ARBA" id="ARBA00022989"/>
    </source>
</evidence>
<feature type="domain" description="ABC transporter" evidence="12">
    <location>
        <begin position="472"/>
        <end position="697"/>
    </location>
</feature>
<dbReference type="SUPFAM" id="SSF90123">
    <property type="entry name" value="ABC transporter transmembrane region"/>
    <property type="match status" value="2"/>
</dbReference>
<dbReference type="CDD" id="cd18579">
    <property type="entry name" value="ABC_6TM_ABCC_D1"/>
    <property type="match status" value="1"/>
</dbReference>
<dbReference type="FunFam" id="3.40.50.300:FF:000838">
    <property type="entry name" value="ABC multidrug transporter (Eurofung)"/>
    <property type="match status" value="1"/>
</dbReference>
<dbReference type="InterPro" id="IPR044726">
    <property type="entry name" value="ABCC_6TM_D2"/>
</dbReference>
<dbReference type="Gene3D" id="3.40.50.300">
    <property type="entry name" value="P-loop containing nucleotide triphosphate hydrolases"/>
    <property type="match status" value="2"/>
</dbReference>
<keyword evidence="7" id="KW-0067">ATP-binding</keyword>
<comment type="caution">
    <text evidence="14">The sequence shown here is derived from an EMBL/GenBank/DDBJ whole genome shotgun (WGS) entry which is preliminary data.</text>
</comment>
<comment type="subcellular location">
    <subcellularLocation>
        <location evidence="1">Cell membrane</location>
        <topology evidence="1">Multi-pass membrane protein</topology>
    </subcellularLocation>
</comment>
<dbReference type="PROSITE" id="PS00211">
    <property type="entry name" value="ABC_TRANSPORTER_1"/>
    <property type="match status" value="2"/>
</dbReference>
<dbReference type="InterPro" id="IPR017871">
    <property type="entry name" value="ABC_transporter-like_CS"/>
</dbReference>
<feature type="transmembrane region" description="Helical" evidence="11">
    <location>
        <begin position="770"/>
        <end position="795"/>
    </location>
</feature>
<evidence type="ECO:0000313" key="14">
    <source>
        <dbReference type="EMBL" id="KAG7291365.1"/>
    </source>
</evidence>
<dbReference type="Proteomes" id="UP001197093">
    <property type="component" value="Unassembled WGS sequence"/>
</dbReference>
<keyword evidence="6" id="KW-0547">Nucleotide-binding</keyword>
<dbReference type="PANTHER" id="PTHR24223:SF269">
    <property type="entry name" value="ABC MULTIDRUG TRANSPORTER (EUROFUNG)-RELATED"/>
    <property type="match status" value="1"/>
</dbReference>
<feature type="region of interest" description="Disordered" evidence="10">
    <location>
        <begin position="723"/>
        <end position="754"/>
    </location>
</feature>
<feature type="transmembrane region" description="Helical" evidence="11">
    <location>
        <begin position="72"/>
        <end position="93"/>
    </location>
</feature>
<evidence type="ECO:0000256" key="9">
    <source>
        <dbReference type="ARBA" id="ARBA00023136"/>
    </source>
</evidence>
<dbReference type="GO" id="GO:0140359">
    <property type="term" value="F:ABC-type transporter activity"/>
    <property type="evidence" value="ECO:0007669"/>
    <property type="project" value="InterPro"/>
</dbReference>
<feature type="transmembrane region" description="Helical" evidence="11">
    <location>
        <begin position="364"/>
        <end position="387"/>
    </location>
</feature>
<reference evidence="14" key="1">
    <citation type="submission" date="2023-02" db="EMBL/GenBank/DDBJ databases">
        <authorList>
            <person name="Palmer J.M."/>
        </authorList>
    </citation>
    <scope>NUCLEOTIDE SEQUENCE</scope>
    <source>
        <strain evidence="14">FW57</strain>
    </source>
</reference>
<evidence type="ECO:0000259" key="13">
    <source>
        <dbReference type="PROSITE" id="PS50929"/>
    </source>
</evidence>
<dbReference type="Pfam" id="PF00005">
    <property type="entry name" value="ABC_tran"/>
    <property type="match status" value="2"/>
</dbReference>
<feature type="transmembrane region" description="Helical" evidence="11">
    <location>
        <begin position="890"/>
        <end position="908"/>
    </location>
</feature>
<feature type="domain" description="ABC transmembrane type-1" evidence="13">
    <location>
        <begin position="776"/>
        <end position="1056"/>
    </location>
</feature>
<evidence type="ECO:0000313" key="15">
    <source>
        <dbReference type="Proteomes" id="UP001197093"/>
    </source>
</evidence>
<evidence type="ECO:0000256" key="10">
    <source>
        <dbReference type="SAM" id="MobiDB-lite"/>
    </source>
</evidence>
<dbReference type="InterPro" id="IPR003439">
    <property type="entry name" value="ABC_transporter-like_ATP-bd"/>
</dbReference>
<organism evidence="14 15">
    <name type="scientific">Staphylotrichum longicolle</name>
    <dbReference type="NCBI Taxonomy" id="669026"/>
    <lineage>
        <taxon>Eukaryota</taxon>
        <taxon>Fungi</taxon>
        <taxon>Dikarya</taxon>
        <taxon>Ascomycota</taxon>
        <taxon>Pezizomycotina</taxon>
        <taxon>Sordariomycetes</taxon>
        <taxon>Sordariomycetidae</taxon>
        <taxon>Sordariales</taxon>
        <taxon>Chaetomiaceae</taxon>
        <taxon>Staphylotrichum</taxon>
    </lineage>
</organism>
<dbReference type="InterPro" id="IPR050173">
    <property type="entry name" value="ABC_transporter_C-like"/>
</dbReference>
<feature type="region of interest" description="Disordered" evidence="10">
    <location>
        <begin position="1069"/>
        <end position="1090"/>
    </location>
</feature>
<dbReference type="PANTHER" id="PTHR24223">
    <property type="entry name" value="ATP-BINDING CASSETTE SUB-FAMILY C"/>
    <property type="match status" value="1"/>
</dbReference>
<dbReference type="SUPFAM" id="SSF52540">
    <property type="entry name" value="P-loop containing nucleoside triphosphate hydrolases"/>
    <property type="match status" value="2"/>
</dbReference>
<dbReference type="CDD" id="cd03244">
    <property type="entry name" value="ABCC_MRP_domain2"/>
    <property type="match status" value="1"/>
</dbReference>
<dbReference type="GO" id="GO:0005524">
    <property type="term" value="F:ATP binding"/>
    <property type="evidence" value="ECO:0007669"/>
    <property type="project" value="UniProtKB-KW"/>
</dbReference>
<dbReference type="GO" id="GO:0016887">
    <property type="term" value="F:ATP hydrolysis activity"/>
    <property type="evidence" value="ECO:0007669"/>
    <property type="project" value="InterPro"/>
</dbReference>
<keyword evidence="8 11" id="KW-1133">Transmembrane helix</keyword>
<name>A0AAD4F283_9PEZI</name>
<evidence type="ECO:0000256" key="3">
    <source>
        <dbReference type="ARBA" id="ARBA00022448"/>
    </source>
</evidence>
<feature type="transmembrane region" description="Helical" evidence="11">
    <location>
        <begin position="224"/>
        <end position="244"/>
    </location>
</feature>
<dbReference type="InterPro" id="IPR003593">
    <property type="entry name" value="AAA+_ATPase"/>
</dbReference>
<evidence type="ECO:0000256" key="6">
    <source>
        <dbReference type="ARBA" id="ARBA00022741"/>
    </source>
</evidence>
<feature type="transmembrane region" description="Helical" evidence="11">
    <location>
        <begin position="418"/>
        <end position="438"/>
    </location>
</feature>
<dbReference type="PROSITE" id="PS50893">
    <property type="entry name" value="ABC_TRANSPORTER_2"/>
    <property type="match status" value="2"/>
</dbReference>
<proteinExistence type="inferred from homology"/>
<feature type="domain" description="ABC transmembrane type-1" evidence="13">
    <location>
        <begin position="294"/>
        <end position="430"/>
    </location>
</feature>
<dbReference type="Pfam" id="PF00664">
    <property type="entry name" value="ABC_membrane"/>
    <property type="match status" value="1"/>
</dbReference>
<evidence type="ECO:0000256" key="5">
    <source>
        <dbReference type="ARBA" id="ARBA00022692"/>
    </source>
</evidence>
<feature type="transmembrane region" description="Helical" evidence="11">
    <location>
        <begin position="815"/>
        <end position="837"/>
    </location>
</feature>
<evidence type="ECO:0008006" key="16">
    <source>
        <dbReference type="Google" id="ProtNLM"/>
    </source>
</evidence>
<dbReference type="FunFam" id="1.20.1560.10:FF:000066">
    <property type="entry name" value="ABC multidrug transporter (Eurofung)"/>
    <property type="match status" value="1"/>
</dbReference>
<evidence type="ECO:0000256" key="11">
    <source>
        <dbReference type="SAM" id="Phobius"/>
    </source>
</evidence>
<protein>
    <recommendedName>
        <fullName evidence="16">ABC multidrug transporter</fullName>
    </recommendedName>
</protein>
<dbReference type="InterPro" id="IPR036640">
    <property type="entry name" value="ABC1_TM_sf"/>
</dbReference>
<accession>A0AAD4F283</accession>
<feature type="domain" description="ABC transporter" evidence="12">
    <location>
        <begin position="1093"/>
        <end position="1323"/>
    </location>
</feature>
<dbReference type="FunFam" id="3.40.50.300:FF:001854">
    <property type="entry name" value="ABC multidrug transporter (Eurofung)"/>
    <property type="match status" value="1"/>
</dbReference>
<dbReference type="EMBL" id="JAHCVI010000001">
    <property type="protein sequence ID" value="KAG7291365.1"/>
    <property type="molecule type" value="Genomic_DNA"/>
</dbReference>
<dbReference type="CDD" id="cd03250">
    <property type="entry name" value="ABCC_MRP_domain1"/>
    <property type="match status" value="1"/>
</dbReference>
<dbReference type="InterPro" id="IPR027417">
    <property type="entry name" value="P-loop_NTPase"/>
</dbReference>
<feature type="transmembrane region" description="Helical" evidence="11">
    <location>
        <begin position="914"/>
        <end position="934"/>
    </location>
</feature>
<gene>
    <name evidence="14" type="ORF">NEMBOFW57_001381</name>
</gene>
<dbReference type="Gene3D" id="1.20.1560.10">
    <property type="entry name" value="ABC transporter type 1, transmembrane domain"/>
    <property type="match status" value="3"/>
</dbReference>
<keyword evidence="4" id="KW-1003">Cell membrane</keyword>
<comment type="similarity">
    <text evidence="2">Belongs to the ABC transporter superfamily. ABCC family. Conjugate transporter (TC 3.A.1.208) subfamily.</text>
</comment>
<dbReference type="GO" id="GO:0005886">
    <property type="term" value="C:plasma membrane"/>
    <property type="evidence" value="ECO:0007669"/>
    <property type="project" value="UniProtKB-SubCell"/>
</dbReference>